<dbReference type="InterPro" id="IPR015943">
    <property type="entry name" value="WD40/YVTN_repeat-like_dom_sf"/>
</dbReference>
<dbReference type="SUPFAM" id="SSF50998">
    <property type="entry name" value="Quinoprotein alcohol dehydrogenase-like"/>
    <property type="match status" value="1"/>
</dbReference>
<dbReference type="Gene3D" id="3.40.50.300">
    <property type="entry name" value="P-loop containing nucleotide triphosphate hydrolases"/>
    <property type="match status" value="1"/>
</dbReference>
<dbReference type="OrthoDB" id="2325716at2759"/>
<keyword evidence="4" id="KW-1185">Reference proteome</keyword>
<protein>
    <submittedName>
        <fullName evidence="5">NACHT and WD repeat domain-containing protein 2 isoform X1</fullName>
    </submittedName>
    <submittedName>
        <fullName evidence="6">NACHT and WD repeat domain-containing protein 2 isoform X2</fullName>
    </submittedName>
</protein>
<proteinExistence type="predicted"/>
<dbReference type="SUPFAM" id="SSF50952">
    <property type="entry name" value="Soluble quinoprotein glucose dehydrogenase"/>
    <property type="match status" value="1"/>
</dbReference>
<reference evidence="5 6" key="1">
    <citation type="submission" date="2025-04" db="UniProtKB">
        <authorList>
            <consortium name="RefSeq"/>
        </authorList>
    </citation>
    <scope>IDENTIFICATION</scope>
    <source>
        <tissue evidence="5 6">Gonads</tissue>
    </source>
</reference>
<dbReference type="PANTHER" id="PTHR19871:SF14">
    <property type="entry name" value="DUF4062 DOMAIN-CONTAINING PROTEIN"/>
    <property type="match status" value="1"/>
</dbReference>
<evidence type="ECO:0000313" key="6">
    <source>
        <dbReference type="RefSeq" id="XP_013386373.1"/>
    </source>
</evidence>
<accession>A0A1S3HJS8</accession>
<evidence type="ECO:0000259" key="3">
    <source>
        <dbReference type="Pfam" id="PF25469"/>
    </source>
</evidence>
<evidence type="ECO:0000256" key="2">
    <source>
        <dbReference type="ARBA" id="ARBA00022737"/>
    </source>
</evidence>
<dbReference type="OMA" id="PLQYECE"/>
<dbReference type="PANTHER" id="PTHR19871">
    <property type="entry name" value="BETA TRANSDUCIN-RELATED PROTEIN"/>
    <property type="match status" value="1"/>
</dbReference>
<keyword evidence="2" id="KW-0677">Repeat</keyword>
<dbReference type="InterPro" id="IPR011047">
    <property type="entry name" value="Quinoprotein_ADH-like_sf"/>
</dbReference>
<gene>
    <name evidence="5 6" type="primary">LOC106155891</name>
</gene>
<dbReference type="GeneID" id="106155891"/>
<dbReference type="InterPro" id="IPR057588">
    <property type="entry name" value="NWD1/2-like_WH"/>
</dbReference>
<dbReference type="SUPFAM" id="SSF52540">
    <property type="entry name" value="P-loop containing nucleoside triphosphate hydrolases"/>
    <property type="match status" value="1"/>
</dbReference>
<dbReference type="RefSeq" id="XP_013386373.1">
    <property type="nucleotide sequence ID" value="XM_013530919.1"/>
</dbReference>
<dbReference type="KEGG" id="lak:106155891"/>
<evidence type="ECO:0000313" key="4">
    <source>
        <dbReference type="Proteomes" id="UP000085678"/>
    </source>
</evidence>
<evidence type="ECO:0000256" key="1">
    <source>
        <dbReference type="ARBA" id="ARBA00022574"/>
    </source>
</evidence>
<sequence length="1807" mass="206953">MECGLISDGDAVFKERYYGVLPEPTSELSVDEKRALEEPFTYPELTANEKSKVAKLLTGNLPLDELPASPKQAVRVYMNAPLIDTIQERSALIQKIYSKLKSFCRDKHGVEFQMVDLNWGVLPPVRDNDHSMLDTYLREVQYCRSHSVGPSLVSILGQKYGDQQVPAWILTSDYKAILKLLEGAGKDVSLLHKWYWEDSNRQPPVYILQPVDEVSWRHTDLGIPAESWVDTEKKLLVLFNTALALYAKHLTSQSNETNGLLHQQFQNRLKFSVVEQEMRGGVADNDIADDNHRICYIRTIADLHKNLDKKRAYRYIDFKKGTKGLSNSATDATNKLKLLIRNNVNDKHLAEFTVKWSEPHGIDPADHAEYLEHFCNDFYYRMVKLIDANMDARQVMASDHVYEEAARHWRLAKERCGKFMGRTDELVHIREYLLRETNEPLVIHAPSGYGKTSLISKAAQEVNSYLQSHGRGIHALVVLRILGLTPRSRNLHQVLKTMCHQLAAGCGKYRYEIPDDVKSLKQYFRDFIQRGEFAGMIVLLLDGLNKLDPDDSALGLEWLPVKLPDNVKIIVTTTPDENGTLSRLRFMIPGPENFIDLKAMKPHLCNEIVQMLLKQATRGINDIQLKVINKAFRTYTAVMGITPLYIKLVFEEAVRWKFYTEVDLETLPKTIYGIFNHVLERLEKRHGQMIVSRCLGYITLSPDGLSEAELDDILSLDDDVLNSLYVTWEPPLRRFPTVHWVRVRQDLEGYLVERENDGVDLLTWHHKELADVVRERYLGHSDAECKMRNNLADFFLGKWSGTWKKPFKYEPPCTEGLKKTDPQSEAVRYVCDQPLIFNSLTIKPKFNYRKLTQLPVHLAECNRTEELKTEVLFHYEWIHAKLKATSFRQMLNDFHLIKDREAALVEEALRMSESALVVNPDSLSHQLLGRLLPHMHQYPLIKRLLNQCDLIAMTHGALVPRYQLYTTPGAPLQYICDIKKEISSESEMQAIDAQDAILLAAKRPSSNRMSIWNVTSGEPRPIMTLPQGKIHTTPDGRFFNILKSNRSIQTYKVDTGELYGEVQFSQAQVDYVTVSNKYVAFTVKQQRCPFVIDHQERKYIHTFDSQSQCVAISRNDQYIIFNADHDCLAFHEFPMLEQRRCAISVNDVPTKMVFAKEPTKVFVMFRGKSLKCYTVNLVKKNAVEKAVLGDLEMQDFKLSHTDKYILVRSSRCLFLLDANTCKQLFRFSDVPTGVFVESNSTFREAGFSPNDAYVVAIRHTYLCLWDTCTGTPKRLFQTSVLPITSMATSRCFAKVATWSEDHVLKVWDLNNLDTDVVHSNEIFEGTIFNFAVSTLGPNSKIVCCGTYSAEAKILGSDTGICERTVEHSNETHRRVTEVLVSRDGKFILTRADNVEDMNTADPDKAWTFLREDKVWDTASGQMIFRANNSRCALFTADSEAVVIIQCDTYTPDDPESRVYRALFLDLNSKEQQSFELPRAEIVSAPFVTSRSGRLAYLMQKVRHDIDAVTDEPFDIYETRLCIHSLSKFVHHPRLLALRDIVPGADRSFSLLDVRQTVEDNFFVVYRKDDAPFEYKNDGTLDRGRPVAKGALLFDVVHHKVLEKFDCFMEPSSDIQSTVYSRHYSIAVDQNLGVFDIRRGMKVHTLKMNPAADCRPRLLLDGKYVATLSENRRMLLVSRASDSVEKARAFIHGYAEAIHVSEDDRTVFVSTQDGRILSFLLILDTADPVIELISKVPSRAQSRPSRSLIYNDIQQASTKTFELHRLSVAYRHELREQIRRPPSYRTLETAVLVTQRNNTFKSQSCSIQ</sequence>
<dbReference type="InterPro" id="IPR052752">
    <property type="entry name" value="NACHT-WD_repeat"/>
</dbReference>
<dbReference type="Gene3D" id="2.130.10.10">
    <property type="entry name" value="YVTN repeat-like/Quinoprotein amine dehydrogenase"/>
    <property type="match status" value="1"/>
</dbReference>
<dbReference type="RefSeq" id="XP_013386372.1">
    <property type="nucleotide sequence ID" value="XM_013530918.1"/>
</dbReference>
<dbReference type="InterPro" id="IPR011041">
    <property type="entry name" value="Quinoprot_gluc/sorb_DH_b-prop"/>
</dbReference>
<dbReference type="Pfam" id="PF25469">
    <property type="entry name" value="WHD_NWD1"/>
    <property type="match status" value="1"/>
</dbReference>
<dbReference type="STRING" id="7574.A0A1S3HJS8"/>
<organism evidence="4 6">
    <name type="scientific">Lingula anatina</name>
    <name type="common">Brachiopod</name>
    <name type="synonym">Lingula unguis</name>
    <dbReference type="NCBI Taxonomy" id="7574"/>
    <lineage>
        <taxon>Eukaryota</taxon>
        <taxon>Metazoa</taxon>
        <taxon>Spiralia</taxon>
        <taxon>Lophotrochozoa</taxon>
        <taxon>Brachiopoda</taxon>
        <taxon>Linguliformea</taxon>
        <taxon>Lingulata</taxon>
        <taxon>Lingulida</taxon>
        <taxon>Linguloidea</taxon>
        <taxon>Lingulidae</taxon>
        <taxon>Lingula</taxon>
    </lineage>
</organism>
<feature type="domain" description="NWD1/2-like winged helix-turn-helix" evidence="3">
    <location>
        <begin position="669"/>
        <end position="781"/>
    </location>
</feature>
<evidence type="ECO:0000313" key="5">
    <source>
        <dbReference type="RefSeq" id="XP_013386372.1"/>
    </source>
</evidence>
<dbReference type="InterPro" id="IPR027417">
    <property type="entry name" value="P-loop_NTPase"/>
</dbReference>
<name>A0A1S3HJS8_LINAN</name>
<dbReference type="Proteomes" id="UP000085678">
    <property type="component" value="Unplaced"/>
</dbReference>
<keyword evidence="1" id="KW-0853">WD repeat</keyword>